<proteinExistence type="predicted"/>
<keyword evidence="2" id="KW-1185">Reference proteome</keyword>
<organism evidence="1 2">
    <name type="scientific">Clostridium phage phiCD505</name>
    <dbReference type="NCBI Taxonomy" id="1582154"/>
    <lineage>
        <taxon>Viruses</taxon>
        <taxon>Duplodnaviria</taxon>
        <taxon>Heunggongvirae</taxon>
        <taxon>Uroviricota</taxon>
        <taxon>Caudoviricetes</taxon>
        <taxon>Colneyvirus</taxon>
        <taxon>Colneyvirus CD505</taxon>
    </lineage>
</organism>
<dbReference type="EMBL" id="LN681539">
    <property type="protein sequence ID" value="CEK40678.1"/>
    <property type="molecule type" value="Genomic_DNA"/>
</dbReference>
<dbReference type="Proteomes" id="UP000030732">
    <property type="component" value="Segment"/>
</dbReference>
<dbReference type="GeneID" id="26646755"/>
<dbReference type="KEGG" id="vg:26646755"/>
<protein>
    <submittedName>
        <fullName evidence="1">ICEBs1 excisionase</fullName>
    </submittedName>
</protein>
<reference evidence="1 2" key="1">
    <citation type="submission" date="2014-12" db="EMBL/GenBank/DDBJ databases">
        <title>Whole Genome Sequence and Molecular Characterization of Siphoviridae / Myoviridae Phage Infecting Clostridium difficile.</title>
        <authorList>
            <person name="Monot M."/>
        </authorList>
    </citation>
    <scope>NUCLEOTIDE SEQUENCE [LARGE SCALE GENOMIC DNA]</scope>
</reference>
<sequence>MAKAVAKEQLFYRAKDIAKILDVCEATAYKIIGELNKELEKEGFKTFSGRVSVAYFKERYCYKPRKGVI</sequence>
<gene>
    <name evidence="1" type="primary">xis</name>
    <name evidence="1" type="ORF">PHICD505_20051</name>
</gene>
<accession>A0A0A8WI91</accession>
<evidence type="ECO:0000313" key="1">
    <source>
        <dbReference type="EMBL" id="CEK40678.1"/>
    </source>
</evidence>
<name>A0A0A8WI91_9CAUD</name>
<evidence type="ECO:0000313" key="2">
    <source>
        <dbReference type="Proteomes" id="UP000030732"/>
    </source>
</evidence>
<dbReference type="OrthoDB" id="22386at10239"/>
<dbReference type="RefSeq" id="YP_009195813.1">
    <property type="nucleotide sequence ID" value="NC_028764.1"/>
</dbReference>